<dbReference type="PANTHER" id="PTHR24103">
    <property type="entry name" value="E3 UBIQUITIN-PROTEIN LIGASE TRIM"/>
    <property type="match status" value="1"/>
</dbReference>
<dbReference type="SUPFAM" id="SSF57845">
    <property type="entry name" value="B-box zinc-binding domain"/>
    <property type="match status" value="1"/>
</dbReference>
<organism evidence="8 9">
    <name type="scientific">Alosa alosa</name>
    <name type="common">allis shad</name>
    <dbReference type="NCBI Taxonomy" id="278164"/>
    <lineage>
        <taxon>Eukaryota</taxon>
        <taxon>Metazoa</taxon>
        <taxon>Chordata</taxon>
        <taxon>Craniata</taxon>
        <taxon>Vertebrata</taxon>
        <taxon>Euteleostomi</taxon>
        <taxon>Actinopterygii</taxon>
        <taxon>Neopterygii</taxon>
        <taxon>Teleostei</taxon>
        <taxon>Clupei</taxon>
        <taxon>Clupeiformes</taxon>
        <taxon>Clupeoidei</taxon>
        <taxon>Clupeidae</taxon>
        <taxon>Alosa</taxon>
    </lineage>
</organism>
<dbReference type="SMART" id="SM00449">
    <property type="entry name" value="SPRY"/>
    <property type="match status" value="1"/>
</dbReference>
<dbReference type="InterPro" id="IPR006574">
    <property type="entry name" value="PRY"/>
</dbReference>
<reference evidence="8" key="1">
    <citation type="submission" date="2020-10" db="EMBL/GenBank/DDBJ databases">
        <title>Chromosome-scale genome assembly of the Allis shad, Alosa alosa.</title>
        <authorList>
            <person name="Margot Z."/>
            <person name="Christophe K."/>
            <person name="Cabau C."/>
            <person name="Louis A."/>
            <person name="Berthelot C."/>
            <person name="Parey E."/>
            <person name="Roest Crollius H."/>
            <person name="Montfort J."/>
            <person name="Robinson-Rechavi M."/>
            <person name="Bucao C."/>
            <person name="Bouchez O."/>
            <person name="Gislard M."/>
            <person name="Lluch J."/>
            <person name="Milhes M."/>
            <person name="Lampietro C."/>
            <person name="Lopez Roques C."/>
            <person name="Donnadieu C."/>
            <person name="Braasch I."/>
            <person name="Desvignes T."/>
            <person name="Postlethwait J."/>
            <person name="Bobe J."/>
            <person name="Guiguen Y."/>
        </authorList>
    </citation>
    <scope>NUCLEOTIDE SEQUENCE</scope>
    <source>
        <strain evidence="8">M-15738</strain>
        <tissue evidence="8">Blood</tissue>
    </source>
</reference>
<dbReference type="InterPro" id="IPR003879">
    <property type="entry name" value="Butyrophylin_SPRY"/>
</dbReference>
<accession>A0AAV6H0C3</accession>
<dbReference type="InterPro" id="IPR050143">
    <property type="entry name" value="TRIM/RBCC"/>
</dbReference>
<evidence type="ECO:0000313" key="9">
    <source>
        <dbReference type="Proteomes" id="UP000823561"/>
    </source>
</evidence>
<evidence type="ECO:0000256" key="1">
    <source>
        <dbReference type="ARBA" id="ARBA00022723"/>
    </source>
</evidence>
<evidence type="ECO:0000259" key="6">
    <source>
        <dbReference type="PROSITE" id="PS50119"/>
    </source>
</evidence>
<dbReference type="PROSITE" id="PS00518">
    <property type="entry name" value="ZF_RING_1"/>
    <property type="match status" value="1"/>
</dbReference>
<dbReference type="Pfam" id="PF13445">
    <property type="entry name" value="zf-RING_UBOX"/>
    <property type="match status" value="1"/>
</dbReference>
<evidence type="ECO:0000259" key="7">
    <source>
        <dbReference type="PROSITE" id="PS50188"/>
    </source>
</evidence>
<gene>
    <name evidence="8" type="ORF">AALO_G00075190</name>
</gene>
<dbReference type="SUPFAM" id="SSF57850">
    <property type="entry name" value="RING/U-box"/>
    <property type="match status" value="1"/>
</dbReference>
<dbReference type="SMART" id="SM00589">
    <property type="entry name" value="PRY"/>
    <property type="match status" value="1"/>
</dbReference>
<feature type="domain" description="B box-type" evidence="6">
    <location>
        <begin position="84"/>
        <end position="124"/>
    </location>
</feature>
<protein>
    <submittedName>
        <fullName evidence="8">Uncharacterized protein</fullName>
    </submittedName>
</protein>
<dbReference type="GO" id="GO:0008270">
    <property type="term" value="F:zinc ion binding"/>
    <property type="evidence" value="ECO:0007669"/>
    <property type="project" value="UniProtKB-KW"/>
</dbReference>
<evidence type="ECO:0000313" key="8">
    <source>
        <dbReference type="EMBL" id="KAG5279201.1"/>
    </source>
</evidence>
<keyword evidence="1" id="KW-0479">Metal-binding</keyword>
<dbReference type="InterPro" id="IPR001841">
    <property type="entry name" value="Znf_RING"/>
</dbReference>
<dbReference type="Gene3D" id="3.30.160.60">
    <property type="entry name" value="Classic Zinc Finger"/>
    <property type="match status" value="1"/>
</dbReference>
<dbReference type="Pfam" id="PF00643">
    <property type="entry name" value="zf-B_box"/>
    <property type="match status" value="1"/>
</dbReference>
<evidence type="ECO:0000256" key="4">
    <source>
        <dbReference type="PROSITE-ProRule" id="PRU00024"/>
    </source>
</evidence>
<comment type="caution">
    <text evidence="8">The sequence shown here is derived from an EMBL/GenBank/DDBJ whole genome shotgun (WGS) entry which is preliminary data.</text>
</comment>
<dbReference type="Gene3D" id="3.30.40.10">
    <property type="entry name" value="Zinc/RING finger domain, C3HC4 (zinc finger)"/>
    <property type="match status" value="1"/>
</dbReference>
<feature type="domain" description="RING-type" evidence="5">
    <location>
        <begin position="13"/>
        <end position="53"/>
    </location>
</feature>
<dbReference type="InterPro" id="IPR013320">
    <property type="entry name" value="ConA-like_dom_sf"/>
</dbReference>
<dbReference type="Proteomes" id="UP000823561">
    <property type="component" value="Chromosome 6"/>
</dbReference>
<dbReference type="InterPro" id="IPR003877">
    <property type="entry name" value="SPRY_dom"/>
</dbReference>
<sequence>MAYQPLPEEDLSCPVCCDIFTEPVVLTCSHSFCEECLKRYWVDNKVRLCPVCRNVSLTDSPPVNLALRNLCAGFRKDSERRTAVQSKLCSRHGEQLKLFCLEDKRPVCVDCLTVEHRDHKFCSTQEAVQMYKDVLKTAVKPLHERLATIKKNKETWEQTGQLCISQAKSTESLIKEEFNKLHVFLQLEESILIDKLREEKDKKNETIENKIEEITQVITSISQTITLIEQEMPANDLLFLQNFKDTEKRTECTVDDPEDLTGALIDVAKYLGNLKYNVWKKMLDIVYFTPIVLDPNTAHPMLRVSDELNTLSAGGVQPLPDNAERFDTYLQVLGSEGYTSGRHTWEVEVGQNPSWLLGMVRESVKRKGPVMPLGPVSGLWSIWHRDGGYIAVTTPVTPLLVRKKPRRVRVELDYERGELVFSDPSTKVTLHKFRYRFTERMFPLLSTGTDPPLRVLPRKMSISLELNDQNNHFHF</sequence>
<dbReference type="CDD" id="cd12893">
    <property type="entry name" value="SPRY_PRY_TRIM35"/>
    <property type="match status" value="1"/>
</dbReference>
<dbReference type="Gene3D" id="2.60.120.920">
    <property type="match status" value="1"/>
</dbReference>
<dbReference type="InterPro" id="IPR043136">
    <property type="entry name" value="B30.2/SPRY_sf"/>
</dbReference>
<dbReference type="PROSITE" id="PS50119">
    <property type="entry name" value="ZF_BBOX"/>
    <property type="match status" value="1"/>
</dbReference>
<evidence type="ECO:0000256" key="2">
    <source>
        <dbReference type="ARBA" id="ARBA00022771"/>
    </source>
</evidence>
<dbReference type="InterPro" id="IPR013083">
    <property type="entry name" value="Znf_RING/FYVE/PHD"/>
</dbReference>
<keyword evidence="2 4" id="KW-0863">Zinc-finger</keyword>
<dbReference type="InterPro" id="IPR001870">
    <property type="entry name" value="B30.2/SPRY"/>
</dbReference>
<feature type="domain" description="B30.2/SPRY" evidence="7">
    <location>
        <begin position="271"/>
        <end position="462"/>
    </location>
</feature>
<dbReference type="Pfam" id="PF00622">
    <property type="entry name" value="SPRY"/>
    <property type="match status" value="1"/>
</dbReference>
<dbReference type="InterPro" id="IPR027370">
    <property type="entry name" value="Znf-RING_euk"/>
</dbReference>
<dbReference type="SMART" id="SM00336">
    <property type="entry name" value="BBOX"/>
    <property type="match status" value="1"/>
</dbReference>
<name>A0AAV6H0C3_9TELE</name>
<dbReference type="SUPFAM" id="SSF49899">
    <property type="entry name" value="Concanavalin A-like lectins/glucanases"/>
    <property type="match status" value="1"/>
</dbReference>
<keyword evidence="9" id="KW-1185">Reference proteome</keyword>
<proteinExistence type="predicted"/>
<dbReference type="PROSITE" id="PS50089">
    <property type="entry name" value="ZF_RING_2"/>
    <property type="match status" value="1"/>
</dbReference>
<dbReference type="InterPro" id="IPR000315">
    <property type="entry name" value="Znf_B-box"/>
</dbReference>
<dbReference type="PRINTS" id="PR01407">
    <property type="entry name" value="BUTYPHLNCDUF"/>
</dbReference>
<dbReference type="Pfam" id="PF13765">
    <property type="entry name" value="PRY"/>
    <property type="match status" value="1"/>
</dbReference>
<dbReference type="SMART" id="SM00184">
    <property type="entry name" value="RING"/>
    <property type="match status" value="1"/>
</dbReference>
<dbReference type="InterPro" id="IPR017907">
    <property type="entry name" value="Znf_RING_CS"/>
</dbReference>
<dbReference type="EMBL" id="JADWDJ010000006">
    <property type="protein sequence ID" value="KAG5279201.1"/>
    <property type="molecule type" value="Genomic_DNA"/>
</dbReference>
<evidence type="ECO:0000256" key="3">
    <source>
        <dbReference type="ARBA" id="ARBA00022833"/>
    </source>
</evidence>
<dbReference type="AlphaFoldDB" id="A0AAV6H0C3"/>
<dbReference type="PROSITE" id="PS50188">
    <property type="entry name" value="B302_SPRY"/>
    <property type="match status" value="1"/>
</dbReference>
<evidence type="ECO:0000259" key="5">
    <source>
        <dbReference type="PROSITE" id="PS50089"/>
    </source>
</evidence>
<keyword evidence="3" id="KW-0862">Zinc</keyword>